<evidence type="ECO:0000256" key="1">
    <source>
        <dbReference type="SAM" id="Phobius"/>
    </source>
</evidence>
<accession>A0A1E2V6V4</accession>
<organism evidence="2 3">
    <name type="scientific">Terasakiispira papahanaumokuakeensis</name>
    <dbReference type="NCBI Taxonomy" id="197479"/>
    <lineage>
        <taxon>Bacteria</taxon>
        <taxon>Pseudomonadati</taxon>
        <taxon>Pseudomonadota</taxon>
        <taxon>Gammaproteobacteria</taxon>
        <taxon>Oceanospirillales</taxon>
        <taxon>Terasakiispira</taxon>
    </lineage>
</organism>
<keyword evidence="1" id="KW-0472">Membrane</keyword>
<dbReference type="EMBL" id="MDTQ01000001">
    <property type="protein sequence ID" value="ODC02717.1"/>
    <property type="molecule type" value="Genomic_DNA"/>
</dbReference>
<keyword evidence="1" id="KW-1133">Transmembrane helix</keyword>
<comment type="caution">
    <text evidence="2">The sequence shown here is derived from an EMBL/GenBank/DDBJ whole genome shotgun (WGS) entry which is preliminary data.</text>
</comment>
<evidence type="ECO:0000313" key="2">
    <source>
        <dbReference type="EMBL" id="ODC02717.1"/>
    </source>
</evidence>
<reference evidence="2 3" key="1">
    <citation type="submission" date="2016-08" db="EMBL/GenBank/DDBJ databases">
        <authorList>
            <person name="Seilhamer J.J."/>
        </authorList>
    </citation>
    <scope>NUCLEOTIDE SEQUENCE [LARGE SCALE GENOMIC DNA]</scope>
    <source>
        <strain evidence="2 3">PH27A</strain>
    </source>
</reference>
<gene>
    <name evidence="2" type="ORF">BFW38_03315</name>
</gene>
<keyword evidence="3" id="KW-1185">Reference proteome</keyword>
<dbReference type="STRING" id="197479.BFW38_03315"/>
<dbReference type="AlphaFoldDB" id="A0A1E2V6V4"/>
<evidence type="ECO:0000313" key="3">
    <source>
        <dbReference type="Proteomes" id="UP000094291"/>
    </source>
</evidence>
<sequence length="68" mass="7446">MEQRPFKRLLVGAFEHKKAHLSVGLNRCVLRLNGVDWACYCALQEILVVMFAVMACVALSLGALGGAR</sequence>
<dbReference type="Proteomes" id="UP000094291">
    <property type="component" value="Unassembled WGS sequence"/>
</dbReference>
<protein>
    <submittedName>
        <fullName evidence="2">Uncharacterized protein</fullName>
    </submittedName>
</protein>
<feature type="transmembrane region" description="Helical" evidence="1">
    <location>
        <begin position="46"/>
        <end position="67"/>
    </location>
</feature>
<keyword evidence="1" id="KW-0812">Transmembrane</keyword>
<name>A0A1E2V6V4_9GAMM</name>
<proteinExistence type="predicted"/>